<dbReference type="PANTHER" id="PTHR11825">
    <property type="entry name" value="SUBGROUP IIII AMINOTRANSFERASE"/>
    <property type="match status" value="1"/>
</dbReference>
<evidence type="ECO:0000256" key="8">
    <source>
        <dbReference type="ARBA" id="ARBA00022605"/>
    </source>
</evidence>
<dbReference type="PANTHER" id="PTHR11825:SF44">
    <property type="entry name" value="BRANCHED-CHAIN-AMINO-ACID AMINOTRANSFERASE"/>
    <property type="match status" value="1"/>
</dbReference>
<proteinExistence type="inferred from homology"/>
<evidence type="ECO:0000256" key="7">
    <source>
        <dbReference type="ARBA" id="ARBA00022576"/>
    </source>
</evidence>
<dbReference type="CDD" id="cd01557">
    <property type="entry name" value="BCAT_beta_family"/>
    <property type="match status" value="1"/>
</dbReference>
<keyword evidence="9 16" id="KW-0808">Transferase</keyword>
<evidence type="ECO:0000256" key="1">
    <source>
        <dbReference type="ARBA" id="ARBA00001933"/>
    </source>
</evidence>
<dbReference type="InterPro" id="IPR043131">
    <property type="entry name" value="BCAT-like_N"/>
</dbReference>
<dbReference type="InterPro" id="IPR005786">
    <property type="entry name" value="B_amino_transII"/>
</dbReference>
<reference evidence="16 17" key="1">
    <citation type="submission" date="2018-02" db="EMBL/GenBank/DDBJ databases">
        <authorList>
            <person name="Cohen D.B."/>
            <person name="Kent A.D."/>
        </authorList>
    </citation>
    <scope>NUCLEOTIDE SEQUENCE [LARGE SCALE GENOMIC DNA]</scope>
    <source>
        <strain evidence="16">1</strain>
    </source>
</reference>
<sequence length="362" mass="38734">MPLRFPLTATDTPSTPEKIAGIHADPGFGVYFTDHMAVATWRKDGGWSDDAVVPYGPFQLDPSTAVLHYAQEVFEGLKAYRHADGSIWLFRPERNAERLNASARRLMLPELPVDDFLTSIEELVTVDAAWVPDAHGGEASLYLRPFMFANESFLGVRAAHQVTYSVIASPVGPYFAGGVKPVNIWVTDAYSRAGKGGTGAAKCGGNYASSLIAQYEGAEHGCSQVLFADAGTGVNTEELGGMNIMVVTAGGELITPALTGTILEGVTRDSILTMAGELGLTPVARPVTLAEIFERIDSGDIVEAFACGTAAVLTPVAEFRSHQGNHVIGDEPGPRTMQIRSAILDVQYGRADDVHGWLRRVV</sequence>
<dbReference type="GO" id="GO:0052656">
    <property type="term" value="F:L-isoleucine-2-oxoglutarate transaminase activity"/>
    <property type="evidence" value="ECO:0007669"/>
    <property type="project" value="RHEA"/>
</dbReference>
<gene>
    <name evidence="16" type="primary">ilvE</name>
    <name evidence="16" type="ORF">MPLG2_1698</name>
</gene>
<dbReference type="AlphaFoldDB" id="A0A2N9JH45"/>
<dbReference type="InterPro" id="IPR043132">
    <property type="entry name" value="BCAT-like_C"/>
</dbReference>
<evidence type="ECO:0000256" key="2">
    <source>
        <dbReference type="ARBA" id="ARBA00004824"/>
    </source>
</evidence>
<dbReference type="EMBL" id="LT985188">
    <property type="protein sequence ID" value="SPD86734.1"/>
    <property type="molecule type" value="Genomic_DNA"/>
</dbReference>
<dbReference type="UniPathway" id="UPA00049">
    <property type="reaction ID" value="UER00062"/>
</dbReference>
<dbReference type="KEGG" id="mgg:MPLG2_1698"/>
<evidence type="ECO:0000256" key="13">
    <source>
        <dbReference type="ARBA" id="ARBA00048798"/>
    </source>
</evidence>
<dbReference type="NCBIfam" id="TIGR01123">
    <property type="entry name" value="ilvE_II"/>
    <property type="match status" value="1"/>
</dbReference>
<evidence type="ECO:0000256" key="3">
    <source>
        <dbReference type="ARBA" id="ARBA00004931"/>
    </source>
</evidence>
<organism evidence="16 17">
    <name type="scientific">Micropruina glycogenica</name>
    <dbReference type="NCBI Taxonomy" id="75385"/>
    <lineage>
        <taxon>Bacteria</taxon>
        <taxon>Bacillati</taxon>
        <taxon>Actinomycetota</taxon>
        <taxon>Actinomycetes</taxon>
        <taxon>Propionibacteriales</taxon>
        <taxon>Nocardioidaceae</taxon>
        <taxon>Micropruina</taxon>
    </lineage>
</organism>
<dbReference type="InterPro" id="IPR033939">
    <property type="entry name" value="BCAT_family"/>
</dbReference>
<dbReference type="NCBIfam" id="NF009897">
    <property type="entry name" value="PRK13357.1"/>
    <property type="match status" value="1"/>
</dbReference>
<dbReference type="InterPro" id="IPR036038">
    <property type="entry name" value="Aminotransferase-like"/>
</dbReference>
<evidence type="ECO:0000256" key="12">
    <source>
        <dbReference type="ARBA" id="ARBA00048212"/>
    </source>
</evidence>
<name>A0A2N9JH45_9ACTN</name>
<evidence type="ECO:0000256" key="11">
    <source>
        <dbReference type="ARBA" id="ARBA00023304"/>
    </source>
</evidence>
<dbReference type="EC" id="2.6.1.42" evidence="6"/>
<evidence type="ECO:0000313" key="16">
    <source>
        <dbReference type="EMBL" id="SPD86734.1"/>
    </source>
</evidence>
<dbReference type="SUPFAM" id="SSF56752">
    <property type="entry name" value="D-aminoacid aminotransferase-like PLP-dependent enzymes"/>
    <property type="match status" value="1"/>
</dbReference>
<dbReference type="PIRSF" id="PIRSF006468">
    <property type="entry name" value="BCAT1"/>
    <property type="match status" value="1"/>
</dbReference>
<evidence type="ECO:0000256" key="10">
    <source>
        <dbReference type="ARBA" id="ARBA00022898"/>
    </source>
</evidence>
<comment type="catalytic activity">
    <reaction evidence="12">
        <text>L-valine + 2-oxoglutarate = 3-methyl-2-oxobutanoate + L-glutamate</text>
        <dbReference type="Rhea" id="RHEA:24813"/>
        <dbReference type="ChEBI" id="CHEBI:11851"/>
        <dbReference type="ChEBI" id="CHEBI:16810"/>
        <dbReference type="ChEBI" id="CHEBI:29985"/>
        <dbReference type="ChEBI" id="CHEBI:57762"/>
        <dbReference type="EC" id="2.6.1.42"/>
    </reaction>
</comment>
<dbReference type="GO" id="GO:0052655">
    <property type="term" value="F:L-valine-2-oxoglutarate transaminase activity"/>
    <property type="evidence" value="ECO:0007669"/>
    <property type="project" value="RHEA"/>
</dbReference>
<dbReference type="Proteomes" id="UP000238164">
    <property type="component" value="Chromosome 1"/>
</dbReference>
<dbReference type="Pfam" id="PF01063">
    <property type="entry name" value="Aminotran_4"/>
    <property type="match status" value="1"/>
</dbReference>
<comment type="catalytic activity">
    <reaction evidence="13">
        <text>L-isoleucine + 2-oxoglutarate = (S)-3-methyl-2-oxopentanoate + L-glutamate</text>
        <dbReference type="Rhea" id="RHEA:24801"/>
        <dbReference type="ChEBI" id="CHEBI:16810"/>
        <dbReference type="ChEBI" id="CHEBI:29985"/>
        <dbReference type="ChEBI" id="CHEBI:35146"/>
        <dbReference type="ChEBI" id="CHEBI:58045"/>
        <dbReference type="EC" id="2.6.1.42"/>
    </reaction>
</comment>
<keyword evidence="8" id="KW-0028">Amino-acid biosynthesis</keyword>
<dbReference type="RefSeq" id="WP_105185627.1">
    <property type="nucleotide sequence ID" value="NZ_BAAAGO010000039.1"/>
</dbReference>
<evidence type="ECO:0000256" key="14">
    <source>
        <dbReference type="ARBA" id="ARBA00049229"/>
    </source>
</evidence>
<keyword evidence="17" id="KW-1185">Reference proteome</keyword>
<evidence type="ECO:0000313" key="17">
    <source>
        <dbReference type="Proteomes" id="UP000238164"/>
    </source>
</evidence>
<dbReference type="UniPathway" id="UPA00048">
    <property type="reaction ID" value="UER00073"/>
</dbReference>
<dbReference type="Gene3D" id="3.30.470.10">
    <property type="match status" value="1"/>
</dbReference>
<comment type="similarity">
    <text evidence="5">Belongs to the class-IV pyridoxal-phosphate-dependent aminotransferase family.</text>
</comment>
<evidence type="ECO:0000256" key="5">
    <source>
        <dbReference type="ARBA" id="ARBA00009320"/>
    </source>
</evidence>
<dbReference type="GO" id="GO:0052654">
    <property type="term" value="F:L-leucine-2-oxoglutarate transaminase activity"/>
    <property type="evidence" value="ECO:0007669"/>
    <property type="project" value="RHEA"/>
</dbReference>
<comment type="pathway">
    <text evidence="2">Amino-acid biosynthesis; L-isoleucine biosynthesis; L-isoleucine from 2-oxobutanoate: step 4/4.</text>
</comment>
<comment type="catalytic activity">
    <reaction evidence="14">
        <text>L-leucine + 2-oxoglutarate = 4-methyl-2-oxopentanoate + L-glutamate</text>
        <dbReference type="Rhea" id="RHEA:18321"/>
        <dbReference type="ChEBI" id="CHEBI:16810"/>
        <dbReference type="ChEBI" id="CHEBI:17865"/>
        <dbReference type="ChEBI" id="CHEBI:29985"/>
        <dbReference type="ChEBI" id="CHEBI:57427"/>
        <dbReference type="EC" id="2.6.1.42"/>
    </reaction>
</comment>
<comment type="pathway">
    <text evidence="3">Amino-acid biosynthesis; L-valine biosynthesis; L-valine from pyruvate: step 4/4.</text>
</comment>
<keyword evidence="11" id="KW-0100">Branched-chain amino acid biosynthesis</keyword>
<evidence type="ECO:0000256" key="4">
    <source>
        <dbReference type="ARBA" id="ARBA00005072"/>
    </source>
</evidence>
<dbReference type="GO" id="GO:0009099">
    <property type="term" value="P:L-valine biosynthetic process"/>
    <property type="evidence" value="ECO:0007669"/>
    <property type="project" value="UniProtKB-UniPathway"/>
</dbReference>
<evidence type="ECO:0000256" key="9">
    <source>
        <dbReference type="ARBA" id="ARBA00022679"/>
    </source>
</evidence>
<dbReference type="InterPro" id="IPR001544">
    <property type="entry name" value="Aminotrans_IV"/>
</dbReference>
<protein>
    <recommendedName>
        <fullName evidence="6">branched-chain-amino-acid transaminase</fullName>
        <ecNumber evidence="6">2.6.1.42</ecNumber>
    </recommendedName>
</protein>
<keyword evidence="10" id="KW-0663">Pyridoxal phosphate</keyword>
<dbReference type="OrthoDB" id="9804984at2"/>
<feature type="modified residue" description="N6-(pyridoxal phosphate)lysine" evidence="15">
    <location>
        <position position="202"/>
    </location>
</feature>
<dbReference type="GO" id="GO:0009098">
    <property type="term" value="P:L-leucine biosynthetic process"/>
    <property type="evidence" value="ECO:0007669"/>
    <property type="project" value="UniProtKB-UniPathway"/>
</dbReference>
<accession>A0A2N9JH45</accession>
<keyword evidence="7 16" id="KW-0032">Aminotransferase</keyword>
<evidence type="ECO:0000256" key="6">
    <source>
        <dbReference type="ARBA" id="ARBA00013053"/>
    </source>
</evidence>
<comment type="pathway">
    <text evidence="4">Amino-acid biosynthesis; L-leucine biosynthesis; L-leucine from 3-methyl-2-oxobutanoate: step 4/4.</text>
</comment>
<comment type="cofactor">
    <cofactor evidence="1">
        <name>pyridoxal 5'-phosphate</name>
        <dbReference type="ChEBI" id="CHEBI:597326"/>
    </cofactor>
</comment>
<dbReference type="Gene3D" id="3.20.10.10">
    <property type="entry name" value="D-amino Acid Aminotransferase, subunit A, domain 2"/>
    <property type="match status" value="1"/>
</dbReference>
<dbReference type="GO" id="GO:0009097">
    <property type="term" value="P:isoleucine biosynthetic process"/>
    <property type="evidence" value="ECO:0007669"/>
    <property type="project" value="UniProtKB-UniPathway"/>
</dbReference>
<dbReference type="UniPathway" id="UPA00047">
    <property type="reaction ID" value="UER00058"/>
</dbReference>
<evidence type="ECO:0000256" key="15">
    <source>
        <dbReference type="PIRSR" id="PIRSR006468-1"/>
    </source>
</evidence>